<accession>F9FBJ3</accession>
<name>F9FBJ3_FUSOF</name>
<dbReference type="AlphaFoldDB" id="F9FBJ3"/>
<gene>
    <name evidence="1" type="ORF">FOXB_03769</name>
</gene>
<dbReference type="EMBL" id="AFQF01001238">
    <property type="protein sequence ID" value="EGU85714.1"/>
    <property type="molecule type" value="Genomic_DNA"/>
</dbReference>
<protein>
    <submittedName>
        <fullName evidence="1">Uncharacterized protein</fullName>
    </submittedName>
</protein>
<comment type="caution">
    <text evidence="1">The sequence shown here is derived from an EMBL/GenBank/DDBJ whole genome shotgun (WGS) entry which is preliminary data.</text>
</comment>
<evidence type="ECO:0000313" key="1">
    <source>
        <dbReference type="EMBL" id="EGU85714.1"/>
    </source>
</evidence>
<sequence>MHLRYTHTTNFLIGTASKFQPSPKFHPSLQISTFPPNFNLPSKFQNSPSNLKIPSKSQTSSPPHFVFTTSPMQESEDPLSALITEGEDPLSALVTLVIENYQRYSRGPYRVKDALQKAKQADGSSVERILVEKSPTAWYAYIAAHKTKTLDRGPEGRVELSRLLDHLGNQPMHRQHEFVNQLAAAMESIDANTSPQSAKRRRIATEDNTVAPVQPTSITRNADTCLTDVEPSVTEQIPALVTSRDVYVGAPLEPAEELFHDQFWDSVERTQSKEQPGVLLADISMIFQEGYIREHFGCQMEIGIAKEKVADLAFQYFGVKLEDKDGVRSNNRLNARLRVREKLIVVFVNVERLRFE</sequence>
<organism evidence="1">
    <name type="scientific">Fusarium oxysporum (strain Fo5176)</name>
    <name type="common">Fusarium vascular wilt</name>
    <dbReference type="NCBI Taxonomy" id="660025"/>
    <lineage>
        <taxon>Eukaryota</taxon>
        <taxon>Fungi</taxon>
        <taxon>Dikarya</taxon>
        <taxon>Ascomycota</taxon>
        <taxon>Pezizomycotina</taxon>
        <taxon>Sordariomycetes</taxon>
        <taxon>Hypocreomycetidae</taxon>
        <taxon>Hypocreales</taxon>
        <taxon>Nectriaceae</taxon>
        <taxon>Fusarium</taxon>
        <taxon>Fusarium oxysporum species complex</taxon>
    </lineage>
</organism>
<reference evidence="1" key="1">
    <citation type="journal article" date="2012" name="Mol. Plant Microbe Interact.">
        <title>A highly conserved effector in Fusarium oxysporum is required for full virulence on Arabidopsis.</title>
        <authorList>
            <person name="Thatcher L.F."/>
            <person name="Gardiner D.M."/>
            <person name="Kazan K."/>
            <person name="Manners J."/>
        </authorList>
    </citation>
    <scope>NUCLEOTIDE SEQUENCE [LARGE SCALE GENOMIC DNA]</scope>
    <source>
        <strain evidence="1">Fo5176</strain>
    </source>
</reference>
<dbReference type="STRING" id="660025.F9FBJ3"/>
<proteinExistence type="predicted"/>
<dbReference type="OrthoDB" id="3774077at2759"/>